<evidence type="ECO:0000259" key="2">
    <source>
        <dbReference type="Pfam" id="PF14501"/>
    </source>
</evidence>
<dbReference type="Proteomes" id="UP000823990">
    <property type="component" value="Unassembled WGS sequence"/>
</dbReference>
<feature type="domain" description="Sensor histidine kinase NatK-like C-terminal" evidence="2">
    <location>
        <begin position="327"/>
        <end position="433"/>
    </location>
</feature>
<dbReference type="EMBL" id="DXHS01000078">
    <property type="protein sequence ID" value="HIW02690.1"/>
    <property type="molecule type" value="Genomic_DNA"/>
</dbReference>
<dbReference type="Pfam" id="PF14501">
    <property type="entry name" value="HATPase_c_5"/>
    <property type="match status" value="1"/>
</dbReference>
<keyword evidence="3" id="KW-0067">ATP-binding</keyword>
<feature type="transmembrane region" description="Helical" evidence="1">
    <location>
        <begin position="36"/>
        <end position="60"/>
    </location>
</feature>
<dbReference type="Gene3D" id="3.30.565.10">
    <property type="entry name" value="Histidine kinase-like ATPase, C-terminal domain"/>
    <property type="match status" value="1"/>
</dbReference>
<gene>
    <name evidence="3" type="ORF">H9892_05060</name>
</gene>
<dbReference type="SUPFAM" id="SSF55874">
    <property type="entry name" value="ATPase domain of HSP90 chaperone/DNA topoisomerase II/histidine kinase"/>
    <property type="match status" value="1"/>
</dbReference>
<proteinExistence type="predicted"/>
<keyword evidence="3" id="KW-0547">Nucleotide-binding</keyword>
<feature type="transmembrane region" description="Helical" evidence="1">
    <location>
        <begin position="102"/>
        <end position="127"/>
    </location>
</feature>
<reference evidence="3" key="2">
    <citation type="submission" date="2021-04" db="EMBL/GenBank/DDBJ databases">
        <authorList>
            <person name="Gilroy R."/>
        </authorList>
    </citation>
    <scope>NUCLEOTIDE SEQUENCE</scope>
    <source>
        <strain evidence="3">12435</strain>
    </source>
</reference>
<dbReference type="GO" id="GO:0005524">
    <property type="term" value="F:ATP binding"/>
    <property type="evidence" value="ECO:0007669"/>
    <property type="project" value="UniProtKB-KW"/>
</dbReference>
<dbReference type="CDD" id="cd16935">
    <property type="entry name" value="HATPase_AgrC-ComD-like"/>
    <property type="match status" value="1"/>
</dbReference>
<dbReference type="AlphaFoldDB" id="A0A9D1TRD0"/>
<evidence type="ECO:0000256" key="1">
    <source>
        <dbReference type="SAM" id="Phobius"/>
    </source>
</evidence>
<feature type="transmembrane region" description="Helical" evidence="1">
    <location>
        <begin position="165"/>
        <end position="187"/>
    </location>
</feature>
<feature type="transmembrane region" description="Helical" evidence="1">
    <location>
        <begin position="199"/>
        <end position="216"/>
    </location>
</feature>
<organism evidence="3 4">
    <name type="scientific">Candidatus Protoclostridium stercorigallinarum</name>
    <dbReference type="NCBI Taxonomy" id="2838741"/>
    <lineage>
        <taxon>Bacteria</taxon>
        <taxon>Bacillati</taxon>
        <taxon>Bacillota</taxon>
        <taxon>Clostridia</taxon>
        <taxon>Candidatus Protoclostridium</taxon>
    </lineage>
</organism>
<dbReference type="InterPro" id="IPR036890">
    <property type="entry name" value="HATPase_C_sf"/>
</dbReference>
<reference evidence="3" key="1">
    <citation type="journal article" date="2021" name="PeerJ">
        <title>Extensive microbial diversity within the chicken gut microbiome revealed by metagenomics and culture.</title>
        <authorList>
            <person name="Gilroy R."/>
            <person name="Ravi A."/>
            <person name="Getino M."/>
            <person name="Pursley I."/>
            <person name="Horton D.L."/>
            <person name="Alikhan N.F."/>
            <person name="Baker D."/>
            <person name="Gharbi K."/>
            <person name="Hall N."/>
            <person name="Watson M."/>
            <person name="Adriaenssens E.M."/>
            <person name="Foster-Nyarko E."/>
            <person name="Jarju S."/>
            <person name="Secka A."/>
            <person name="Antonio M."/>
            <person name="Oren A."/>
            <person name="Chaudhuri R.R."/>
            <person name="La Ragione R."/>
            <person name="Hildebrand F."/>
            <person name="Pallen M.J."/>
        </authorList>
    </citation>
    <scope>NUCLEOTIDE SEQUENCE</scope>
    <source>
        <strain evidence="3">12435</strain>
    </source>
</reference>
<feature type="transmembrane region" description="Helical" evidence="1">
    <location>
        <begin position="72"/>
        <end position="90"/>
    </location>
</feature>
<keyword evidence="1" id="KW-0812">Transmembrane</keyword>
<name>A0A9D1TRD0_9FIRM</name>
<feature type="transmembrane region" description="Helical" evidence="1">
    <location>
        <begin position="133"/>
        <end position="153"/>
    </location>
</feature>
<protein>
    <submittedName>
        <fullName evidence="3">ATP-binding protein</fullName>
    </submittedName>
</protein>
<keyword evidence="1" id="KW-1133">Transmembrane helix</keyword>
<evidence type="ECO:0000313" key="3">
    <source>
        <dbReference type="EMBL" id="HIW02690.1"/>
    </source>
</evidence>
<accession>A0A9D1TRD0</accession>
<comment type="caution">
    <text evidence="3">The sequence shown here is derived from an EMBL/GenBank/DDBJ whole genome shotgun (WGS) entry which is preliminary data.</text>
</comment>
<sequence length="441" mass="49211">MKFILDIVTDSGFLFAVQLFLAEWITFSGKRMRKLGVLWSAIGFAATAAISVFWTNAVFYIAHPTLSMLSNIFRYVVLFALAAVAMFATFECSVVETAFFGILGYTMQHMAASVSWLFSLTALRGFVEHNVKLLGLVTIAICVIEYPLVYFLLIRRMYRKRIKLAVISVMIPSSVILAISIVMNMYLTAYRWENPVIEVYHIAFCAIDFFLFASMFDNSRLTEEVEDIENIVDKQKIFGERSKESIDAINIKYHDMKKQLGTIMRMSSSEELAAYGREIAEKTGDYDILANTGNEALNVTFTEYAAKFRELGIKFMYMADGKMLSFMSAADIYSVFGNILDNAAEAAAGLPEELRVVDVRVRAEGGGVLVCAENYYAGGGVKHSEHGGLVTSKRDKDMHGYGTRSIRSVAEKYGGTVNVSADGEMFSLNMFFPGRASPPDR</sequence>
<keyword evidence="1" id="KW-0472">Membrane</keyword>
<evidence type="ECO:0000313" key="4">
    <source>
        <dbReference type="Proteomes" id="UP000823990"/>
    </source>
</evidence>
<dbReference type="InterPro" id="IPR032834">
    <property type="entry name" value="NatK-like_C"/>
</dbReference>